<keyword evidence="2" id="KW-0808">Transferase</keyword>
<dbReference type="Gene3D" id="3.90.1200.10">
    <property type="match status" value="1"/>
</dbReference>
<comment type="similarity">
    <text evidence="1 2">Belongs to the fructosamine kinase family.</text>
</comment>
<dbReference type="SUPFAM" id="SSF56112">
    <property type="entry name" value="Protein kinase-like (PK-like)"/>
    <property type="match status" value="1"/>
</dbReference>
<dbReference type="Gene3D" id="3.30.200.20">
    <property type="entry name" value="Phosphorylase Kinase, domain 1"/>
    <property type="match status" value="1"/>
</dbReference>
<proteinExistence type="inferred from homology"/>
<sequence>MWADITAQLAAVTGRALQFRRAEVVAGGDINEAWRLRTSEGDWFVKLNTASRRAMFEAERAGLAALARGIHVPSPVLCGVAGEHAFLVLEWLDLRRRGDEAELGRQLARLHRLTAPQYGWPHDNTIGSTTQPNGWMDNWLDFFRERRLGHQFALAARNGIALRDTRLLLDCLPALLGGRKTVPSLLHGDLWGGNAAWLPDGSPLLFDPACYYGDRETDLALTGLFGGFGSAFYAAYQATWPLEPGFERRRDLYNLYHMVNHANMFGGGYVQRSQSMIDALIVNIQA</sequence>
<organism evidence="3 4">
    <name type="scientific">Silvimonas terrae</name>
    <dbReference type="NCBI Taxonomy" id="300266"/>
    <lineage>
        <taxon>Bacteria</taxon>
        <taxon>Pseudomonadati</taxon>
        <taxon>Pseudomonadota</taxon>
        <taxon>Betaproteobacteria</taxon>
        <taxon>Neisseriales</taxon>
        <taxon>Chitinibacteraceae</taxon>
        <taxon>Silvimonas</taxon>
    </lineage>
</organism>
<evidence type="ECO:0000313" key="4">
    <source>
        <dbReference type="Proteomes" id="UP000543030"/>
    </source>
</evidence>
<keyword evidence="4" id="KW-1185">Reference proteome</keyword>
<name>A0A840RM31_9NEIS</name>
<dbReference type="GO" id="GO:0016301">
    <property type="term" value="F:kinase activity"/>
    <property type="evidence" value="ECO:0007669"/>
    <property type="project" value="UniProtKB-UniRule"/>
</dbReference>
<gene>
    <name evidence="3" type="ORF">HNQ50_003915</name>
</gene>
<dbReference type="Pfam" id="PF03881">
    <property type="entry name" value="Fructosamin_kin"/>
    <property type="match status" value="1"/>
</dbReference>
<dbReference type="PANTHER" id="PTHR12149">
    <property type="entry name" value="FRUCTOSAMINE 3 KINASE-RELATED PROTEIN"/>
    <property type="match status" value="1"/>
</dbReference>
<dbReference type="InterPro" id="IPR011009">
    <property type="entry name" value="Kinase-like_dom_sf"/>
</dbReference>
<comment type="caution">
    <text evidence="3">The sequence shown here is derived from an EMBL/GenBank/DDBJ whole genome shotgun (WGS) entry which is preliminary data.</text>
</comment>
<dbReference type="InterPro" id="IPR016477">
    <property type="entry name" value="Fructo-/Ketosamine-3-kinase"/>
</dbReference>
<dbReference type="EMBL" id="JACHHN010000009">
    <property type="protein sequence ID" value="MBB5193161.1"/>
    <property type="molecule type" value="Genomic_DNA"/>
</dbReference>
<dbReference type="PANTHER" id="PTHR12149:SF8">
    <property type="entry name" value="PROTEIN-RIBULOSAMINE 3-KINASE"/>
    <property type="match status" value="1"/>
</dbReference>
<evidence type="ECO:0000313" key="3">
    <source>
        <dbReference type="EMBL" id="MBB5193161.1"/>
    </source>
</evidence>
<dbReference type="PIRSF" id="PIRSF006221">
    <property type="entry name" value="Ketosamine-3-kinase"/>
    <property type="match status" value="1"/>
</dbReference>
<dbReference type="Proteomes" id="UP000543030">
    <property type="component" value="Unassembled WGS sequence"/>
</dbReference>
<keyword evidence="2 3" id="KW-0418">Kinase</keyword>
<reference evidence="3 4" key="1">
    <citation type="submission" date="2020-08" db="EMBL/GenBank/DDBJ databases">
        <title>Genomic Encyclopedia of Type Strains, Phase IV (KMG-IV): sequencing the most valuable type-strain genomes for metagenomic binning, comparative biology and taxonomic classification.</title>
        <authorList>
            <person name="Goeker M."/>
        </authorList>
    </citation>
    <scope>NUCLEOTIDE SEQUENCE [LARGE SCALE GENOMIC DNA]</scope>
    <source>
        <strain evidence="3 4">DSM 18233</strain>
    </source>
</reference>
<evidence type="ECO:0000256" key="2">
    <source>
        <dbReference type="PIRNR" id="PIRNR006221"/>
    </source>
</evidence>
<evidence type="ECO:0000256" key="1">
    <source>
        <dbReference type="ARBA" id="ARBA00009460"/>
    </source>
</evidence>
<dbReference type="RefSeq" id="WP_184102805.1">
    <property type="nucleotide sequence ID" value="NZ_JACHHN010000009.1"/>
</dbReference>
<protein>
    <submittedName>
        <fullName evidence="3">Fructosamine-3-kinase</fullName>
    </submittedName>
</protein>
<accession>A0A840RM31</accession>
<dbReference type="AlphaFoldDB" id="A0A840RM31"/>